<keyword evidence="3" id="KW-1133">Transmembrane helix</keyword>
<feature type="transmembrane region" description="Helical" evidence="3">
    <location>
        <begin position="6"/>
        <end position="27"/>
    </location>
</feature>
<keyword evidence="3" id="KW-0812">Transmembrane</keyword>
<dbReference type="EMBL" id="JAYFUH010000061">
    <property type="protein sequence ID" value="MEA5666533.1"/>
    <property type="molecule type" value="Genomic_DNA"/>
</dbReference>
<protein>
    <recommendedName>
        <fullName evidence="6">Inner membrane protein YqiK</fullName>
    </recommendedName>
</protein>
<dbReference type="Proteomes" id="UP001301653">
    <property type="component" value="Unassembled WGS sequence"/>
</dbReference>
<name>A0ABU5V121_9GAMM</name>
<dbReference type="SUPFAM" id="SSF117892">
    <property type="entry name" value="Band 7/SPFH domain"/>
    <property type="match status" value="1"/>
</dbReference>
<comment type="caution">
    <text evidence="4">The sequence shown here is derived from an EMBL/GenBank/DDBJ whole genome shotgun (WGS) entry which is preliminary data.</text>
</comment>
<proteinExistence type="predicted"/>
<dbReference type="InterPro" id="IPR036013">
    <property type="entry name" value="Band_7/SPFH_dom_sf"/>
</dbReference>
<evidence type="ECO:0008006" key="6">
    <source>
        <dbReference type="Google" id="ProtNLM"/>
    </source>
</evidence>
<evidence type="ECO:0000256" key="1">
    <source>
        <dbReference type="ARBA" id="ARBA00004308"/>
    </source>
</evidence>
<dbReference type="PANTHER" id="PTHR13806:SF31">
    <property type="entry name" value="FLOTILLIN-LIKE PROTEIN 1-RELATED"/>
    <property type="match status" value="1"/>
</dbReference>
<keyword evidence="2" id="KW-0175">Coiled coil</keyword>
<dbReference type="RefSeq" id="WP_323437899.1">
    <property type="nucleotide sequence ID" value="NZ_JAYFUH010000061.1"/>
</dbReference>
<evidence type="ECO:0000256" key="2">
    <source>
        <dbReference type="SAM" id="Coils"/>
    </source>
</evidence>
<comment type="subcellular location">
    <subcellularLocation>
        <location evidence="1">Endomembrane system</location>
    </subcellularLocation>
</comment>
<keyword evidence="5" id="KW-1185">Reference proteome</keyword>
<evidence type="ECO:0000256" key="3">
    <source>
        <dbReference type="SAM" id="Phobius"/>
    </source>
</evidence>
<feature type="coiled-coil region" evidence="2">
    <location>
        <begin position="228"/>
        <end position="255"/>
    </location>
</feature>
<sequence>MSLAALAPFIIGVGILLVFLLGLAGLFKAFYKKVDQGTALIVNDMSSTPKVHFTGALIIPVLYRAELMRISLITLQVDRRGKEGLICRDNMRADITVAFYLRVNETQADVLRVAKAIGADRASDKHAVDELFNAKFSEALKTVGKKFDFTQLFEKRQEFRDEIIAVIGNDLNGYALEDVAIDYLEQTPKSLLDPSNILDAEGIRKITELTAAQNVITNELAQNERLAITKKNVEAKEATLALERQQAEAEARQKREVDTIRAREEAETLKVQEEQRQLSENARIEAQQLIDIREQNRLREVEVAEQNRQRAVAIEVERVARARQLEQVTTDREVQLQGVERDKVVEQGKMDVANITRERISIDKTVAQEEERIKEVRQVSEADRLKQVAILEAEAEAQEALLKQVKEAEAAEAAAKHRAVEITTLAQAEFDAAGKQAEAKKALAEGIRAERAAPGLADAQVKEAGALAIEKVGIAEARVVDAMADANFKQGSAEAKVLAEQLAARASGEEQMGRAKATAAETLGLAEASVIEKKLTAEAEGLTRKFQAIDSLGETARGHEEFRMTLDTSLKQALATLDAGKEISKENAEVIASALRNADIDMVGGDGGMFENLVKAVSLGKSIEGLTDKSPIVQDLMQRYLGVDMSARGKPAKRIANEGAAEADAG</sequence>
<evidence type="ECO:0000313" key="5">
    <source>
        <dbReference type="Proteomes" id="UP001301653"/>
    </source>
</evidence>
<dbReference type="InterPro" id="IPR027705">
    <property type="entry name" value="Flotillin_fam"/>
</dbReference>
<accession>A0ABU5V121</accession>
<evidence type="ECO:0000313" key="4">
    <source>
        <dbReference type="EMBL" id="MEA5666533.1"/>
    </source>
</evidence>
<reference evidence="4 5" key="1">
    <citation type="submission" date="2023-12" db="EMBL/GenBank/DDBJ databases">
        <title>Stenotrophomonas guangdongensis sp. nov., isolated from wilted pepper plants (Capsicum annuum).</title>
        <authorList>
            <person name="Qiu M."/>
            <person name="Li Y."/>
            <person name="Liu Q."/>
            <person name="Zhang X."/>
            <person name="Huang Y."/>
            <person name="Guo R."/>
            <person name="Hu M."/>
            <person name="Zhou J."/>
            <person name="Zhou X."/>
        </authorList>
    </citation>
    <scope>NUCLEOTIDE SEQUENCE [LARGE SCALE GENOMIC DNA]</scope>
    <source>
        <strain evidence="4 5">MH1</strain>
    </source>
</reference>
<keyword evidence="3" id="KW-0472">Membrane</keyword>
<gene>
    <name evidence="4" type="ORF">VA603_03125</name>
</gene>
<dbReference type="Gene3D" id="3.30.479.30">
    <property type="entry name" value="Band 7 domain"/>
    <property type="match status" value="1"/>
</dbReference>
<organism evidence="4 5">
    <name type="scientific">Stenotrophomonas capsici</name>
    <dbReference type="NCBI Taxonomy" id="3110230"/>
    <lineage>
        <taxon>Bacteria</taxon>
        <taxon>Pseudomonadati</taxon>
        <taxon>Pseudomonadota</taxon>
        <taxon>Gammaproteobacteria</taxon>
        <taxon>Lysobacterales</taxon>
        <taxon>Lysobacteraceae</taxon>
        <taxon>Stenotrophomonas</taxon>
    </lineage>
</organism>
<dbReference type="PANTHER" id="PTHR13806">
    <property type="entry name" value="FLOTILLIN-RELATED"/>
    <property type="match status" value="1"/>
</dbReference>